<dbReference type="InterPro" id="IPR044974">
    <property type="entry name" value="Disease_R_plants"/>
</dbReference>
<dbReference type="PANTHER" id="PTHR23155:SF988">
    <property type="entry name" value="OS06G0707733 PROTEIN"/>
    <property type="match status" value="1"/>
</dbReference>
<dbReference type="Gene3D" id="3.80.10.10">
    <property type="entry name" value="Ribonuclease Inhibitor"/>
    <property type="match status" value="1"/>
</dbReference>
<dbReference type="STRING" id="1504633.A0A2T7D4Z0"/>
<dbReference type="PANTHER" id="PTHR23155">
    <property type="entry name" value="DISEASE RESISTANCE PROTEIN RP"/>
    <property type="match status" value="1"/>
</dbReference>
<reference evidence="5 6" key="1">
    <citation type="submission" date="2018-04" db="EMBL/GenBank/DDBJ databases">
        <title>WGS assembly of Panicum hallii var. hallii HAL2.</title>
        <authorList>
            <person name="Lovell J."/>
            <person name="Jenkins J."/>
            <person name="Lowry D."/>
            <person name="Mamidi S."/>
            <person name="Sreedasyam A."/>
            <person name="Weng X."/>
            <person name="Barry K."/>
            <person name="Bonette J."/>
            <person name="Campitelli B."/>
            <person name="Daum C."/>
            <person name="Gordon S."/>
            <person name="Gould B."/>
            <person name="Lipzen A."/>
            <person name="MacQueen A."/>
            <person name="Palacio-Mejia J."/>
            <person name="Plott C."/>
            <person name="Shakirov E."/>
            <person name="Shu S."/>
            <person name="Yoshinaga Y."/>
            <person name="Zane M."/>
            <person name="Rokhsar D."/>
            <person name="Grimwood J."/>
            <person name="Schmutz J."/>
            <person name="Juenger T."/>
        </authorList>
    </citation>
    <scope>NUCLEOTIDE SEQUENCE [LARGE SCALE GENOMIC DNA]</scope>
    <source>
        <strain evidence="6">cv. HAL2</strain>
    </source>
</reference>
<name>A0A2T7D4Z0_9POAL</name>
<dbReference type="FunFam" id="1.10.10.10:FF:000322">
    <property type="entry name" value="Probable disease resistance protein At1g63360"/>
    <property type="match status" value="1"/>
</dbReference>
<dbReference type="InterPro" id="IPR032675">
    <property type="entry name" value="LRR_dom_sf"/>
</dbReference>
<gene>
    <name evidence="5" type="ORF">GQ55_6G070600</name>
</gene>
<evidence type="ECO:0000256" key="2">
    <source>
        <dbReference type="ARBA" id="ARBA00022821"/>
    </source>
</evidence>
<dbReference type="Pfam" id="PF23559">
    <property type="entry name" value="WHD_DRP"/>
    <property type="match status" value="1"/>
</dbReference>
<evidence type="ECO:0000313" key="5">
    <source>
        <dbReference type="EMBL" id="PUZ50603.1"/>
    </source>
</evidence>
<dbReference type="Gramene" id="PUZ50603">
    <property type="protein sequence ID" value="PUZ50603"/>
    <property type="gene ID" value="GQ55_6G070600"/>
</dbReference>
<evidence type="ECO:0000259" key="4">
    <source>
        <dbReference type="Pfam" id="PF25019"/>
    </source>
</evidence>
<dbReference type="AlphaFoldDB" id="A0A2T7D4Z0"/>
<keyword evidence="6" id="KW-1185">Reference proteome</keyword>
<evidence type="ECO:0000313" key="6">
    <source>
        <dbReference type="Proteomes" id="UP000244336"/>
    </source>
</evidence>
<proteinExistence type="predicted"/>
<dbReference type="SUPFAM" id="SSF52058">
    <property type="entry name" value="L domain-like"/>
    <property type="match status" value="1"/>
</dbReference>
<dbReference type="InterPro" id="IPR058922">
    <property type="entry name" value="WHD_DRP"/>
</dbReference>
<organism evidence="5 6">
    <name type="scientific">Panicum hallii var. hallii</name>
    <dbReference type="NCBI Taxonomy" id="1504633"/>
    <lineage>
        <taxon>Eukaryota</taxon>
        <taxon>Viridiplantae</taxon>
        <taxon>Streptophyta</taxon>
        <taxon>Embryophyta</taxon>
        <taxon>Tracheophyta</taxon>
        <taxon>Spermatophyta</taxon>
        <taxon>Magnoliopsida</taxon>
        <taxon>Liliopsida</taxon>
        <taxon>Poales</taxon>
        <taxon>Poaceae</taxon>
        <taxon>PACMAD clade</taxon>
        <taxon>Panicoideae</taxon>
        <taxon>Panicodae</taxon>
        <taxon>Paniceae</taxon>
        <taxon>Panicinae</taxon>
        <taxon>Panicum</taxon>
        <taxon>Panicum sect. Panicum</taxon>
    </lineage>
</organism>
<dbReference type="EMBL" id="CM009754">
    <property type="protein sequence ID" value="PUZ50603.1"/>
    <property type="molecule type" value="Genomic_DNA"/>
</dbReference>
<keyword evidence="1" id="KW-0677">Repeat</keyword>
<dbReference type="GO" id="GO:0009626">
    <property type="term" value="P:plant-type hypersensitive response"/>
    <property type="evidence" value="ECO:0007669"/>
    <property type="project" value="UniProtKB-ARBA"/>
</dbReference>
<accession>A0A2T7D4Z0</accession>
<dbReference type="Proteomes" id="UP000244336">
    <property type="component" value="Chromosome 6"/>
</dbReference>
<keyword evidence="2" id="KW-0611">Plant defense</keyword>
<dbReference type="Pfam" id="PF25019">
    <property type="entry name" value="LRR_R13L1-DRL21"/>
    <property type="match status" value="1"/>
</dbReference>
<dbReference type="InterPro" id="IPR056789">
    <property type="entry name" value="LRR_R13L1-DRL21"/>
</dbReference>
<dbReference type="GO" id="GO:0002758">
    <property type="term" value="P:innate immune response-activating signaling pathway"/>
    <property type="evidence" value="ECO:0007669"/>
    <property type="project" value="UniProtKB-ARBA"/>
</dbReference>
<protein>
    <recommendedName>
        <fullName evidence="7">NB-ARC domain-containing protein</fullName>
    </recommendedName>
</protein>
<feature type="domain" description="R13L1/DRL21-like LRR repeat region" evidence="4">
    <location>
        <begin position="324"/>
        <end position="376"/>
    </location>
</feature>
<sequence>MPALKLSNDYLPFDLKQCFSYFALFPEDYEFGSEELIHLWIGLGILHSSDHNKRIEDIGMSYLNDSVNHGFLKKNEKDDGSSYYIVHDLLHELAVKVSSYECLSIRSSSVRSVKIPPYVRHFSIIIENIVVKDRMTFENFKKEMIALGKRLKVENLRTLMLFGEHHGSFVNIFGDLLREARAFRTIYLSGLSYNVDKDMLFNFSKLVHLRYLRIKSVWNADLCLPTSLVRLYHLEVLDLKEWIGSFRLKGHISNLPSLHAGIYEVGKLEFLQELRKFNVRNENGFELSQLGKLAELGGSPQICDLGKVQTKEEADESKLIHKSRLRPHSNLQNLCIKGHGGINCPTWLGANLCVKNLESLELHNVPWIDLPPLGDMFLVDESGEEHLCCTQSPIFNNLKFLRLSCIQRLRKWAVSCPHSVRYQNLKRLELTKTTNVESSCGGNGARYFFNHLKVLIIHDCPELFEVPFFHPICCQQEAPWLSFLD</sequence>
<feature type="domain" description="Disease resistance protein winged helix" evidence="3">
    <location>
        <begin position="24"/>
        <end position="94"/>
    </location>
</feature>
<dbReference type="OrthoDB" id="694627at2759"/>
<dbReference type="Gene3D" id="1.10.10.10">
    <property type="entry name" value="Winged helix-like DNA-binding domain superfamily/Winged helix DNA-binding domain"/>
    <property type="match status" value="1"/>
</dbReference>
<evidence type="ECO:0000259" key="3">
    <source>
        <dbReference type="Pfam" id="PF23559"/>
    </source>
</evidence>
<dbReference type="InterPro" id="IPR036388">
    <property type="entry name" value="WH-like_DNA-bd_sf"/>
</dbReference>
<dbReference type="GO" id="GO:0042742">
    <property type="term" value="P:defense response to bacterium"/>
    <property type="evidence" value="ECO:0007669"/>
    <property type="project" value="UniProtKB-ARBA"/>
</dbReference>
<evidence type="ECO:0008006" key="7">
    <source>
        <dbReference type="Google" id="ProtNLM"/>
    </source>
</evidence>
<evidence type="ECO:0000256" key="1">
    <source>
        <dbReference type="ARBA" id="ARBA00022737"/>
    </source>
</evidence>